<sequence>MSFSAVSKGLSPLIVSGDGWWPDLPVADFQQTYRLPQEYADVLLQDHLELAALWAQRQLEEWRQQREAEGHADLASVPKGALRLYRRAVFCHAKALLLPQFSTVERREAAKNDAKESPETYRQFYAWAQDAVADILGRTRADIELL</sequence>
<dbReference type="InterPro" id="IPR009225">
    <property type="entry name" value="Phage_head_completion_GpL"/>
</dbReference>
<accession>A0A212K3W6</accession>
<dbReference type="Pfam" id="PF05926">
    <property type="entry name" value="Phage_GPL"/>
    <property type="match status" value="1"/>
</dbReference>
<dbReference type="EMBL" id="FLUP01000001">
    <property type="protein sequence ID" value="SBW06356.1"/>
    <property type="molecule type" value="Genomic_DNA"/>
</dbReference>
<gene>
    <name evidence="1" type="ORF">KM92DES2_12179</name>
</gene>
<evidence type="ECO:0000313" key="1">
    <source>
        <dbReference type="EMBL" id="SBW06356.1"/>
    </source>
</evidence>
<proteinExistence type="predicted"/>
<organism evidence="1">
    <name type="scientific">uncultured Desulfovibrio sp</name>
    <dbReference type="NCBI Taxonomy" id="167968"/>
    <lineage>
        <taxon>Bacteria</taxon>
        <taxon>Pseudomonadati</taxon>
        <taxon>Thermodesulfobacteriota</taxon>
        <taxon>Desulfovibrionia</taxon>
        <taxon>Desulfovibrionales</taxon>
        <taxon>Desulfovibrionaceae</taxon>
        <taxon>Desulfovibrio</taxon>
        <taxon>environmental samples</taxon>
    </lineage>
</organism>
<dbReference type="RefSeq" id="WP_227119376.1">
    <property type="nucleotide sequence ID" value="NZ_LT598928.1"/>
</dbReference>
<protein>
    <submittedName>
        <fullName evidence="1">Head completion protein</fullName>
    </submittedName>
</protein>
<name>A0A212K3W6_9BACT</name>
<dbReference type="AlphaFoldDB" id="A0A212K3W6"/>
<reference evidence="1" key="1">
    <citation type="submission" date="2016-04" db="EMBL/GenBank/DDBJ databases">
        <authorList>
            <person name="Evans L.H."/>
            <person name="Alamgir A."/>
            <person name="Owens N."/>
            <person name="Weber N.D."/>
            <person name="Virtaneva K."/>
            <person name="Barbian K."/>
            <person name="Babar A."/>
            <person name="Rosenke K."/>
        </authorList>
    </citation>
    <scope>NUCLEOTIDE SEQUENCE</scope>
    <source>
        <strain evidence="1">92-2</strain>
    </source>
</reference>